<dbReference type="AlphaFoldDB" id="A0A8K1ZVQ1"/>
<dbReference type="PANTHER" id="PTHR22753">
    <property type="entry name" value="TRANSMEMBRANE PROTEIN 68"/>
    <property type="match status" value="1"/>
</dbReference>
<evidence type="ECO:0000313" key="2">
    <source>
        <dbReference type="EMBL" id="NCJ05008.1"/>
    </source>
</evidence>
<dbReference type="Proteomes" id="UP000607397">
    <property type="component" value="Unassembled WGS sequence"/>
</dbReference>
<keyword evidence="2" id="KW-0378">Hydrolase</keyword>
<reference evidence="2" key="1">
    <citation type="submission" date="2019-12" db="EMBL/GenBank/DDBJ databases">
        <title>High-Quality draft genome sequences of three cyanobacteria isolated from the limestone walls of the Old Cathedral of Coimbra.</title>
        <authorList>
            <person name="Tiago I."/>
            <person name="Soares F."/>
            <person name="Portugal A."/>
        </authorList>
    </citation>
    <scope>NUCLEOTIDE SEQUENCE [LARGE SCALE GENOMIC DNA]</scope>
    <source>
        <strain evidence="2">C</strain>
    </source>
</reference>
<comment type="caution">
    <text evidence="2">The sequence shown here is derived from an EMBL/GenBank/DDBJ whole genome shotgun (WGS) entry which is preliminary data.</text>
</comment>
<feature type="domain" description="Serine aminopeptidase S33" evidence="1">
    <location>
        <begin position="79"/>
        <end position="262"/>
    </location>
</feature>
<dbReference type="InterPro" id="IPR022742">
    <property type="entry name" value="Hydrolase_4"/>
</dbReference>
<dbReference type="Pfam" id="PF12146">
    <property type="entry name" value="Hydrolase_4"/>
    <property type="match status" value="1"/>
</dbReference>
<evidence type="ECO:0000259" key="1">
    <source>
        <dbReference type="Pfam" id="PF12146"/>
    </source>
</evidence>
<dbReference type="GO" id="GO:0016020">
    <property type="term" value="C:membrane"/>
    <property type="evidence" value="ECO:0007669"/>
    <property type="project" value="TreeGrafter"/>
</dbReference>
<dbReference type="Gene3D" id="3.40.50.1820">
    <property type="entry name" value="alpha/beta hydrolase"/>
    <property type="match status" value="1"/>
</dbReference>
<proteinExistence type="predicted"/>
<name>A0A8K1ZVQ1_9CYAN</name>
<dbReference type="EMBL" id="WVIC01000001">
    <property type="protein sequence ID" value="NCJ05008.1"/>
    <property type="molecule type" value="Genomic_DNA"/>
</dbReference>
<dbReference type="PRINTS" id="PR00111">
    <property type="entry name" value="ABHYDROLASE"/>
</dbReference>
<sequence length="284" mass="31899">MPRSDYHLTSPGLLRKEQPVKQHQKPKLLAPKPVRRSRPLFVFLPGMDGTGTLLHQQLDGLDTEFDVRCLAIPEDDLTGWDDLVAQVLTLIRQEQQLHPRPLYLCGESFGGCLALKLAGSAPQLFDRLILINAASSFARLPWLKWGSLLSSWLPTPLYQWSATGLVPFLIEPSRVRLTERHALLSAMQSVSPRSAAWRLSLLRDFDLQQIPLKRLHQPTLVIAGGCDKLLPSVEEARRLVKLLPSAHLRVLPASGHACLLEAETNLYRILDWEGFVPQAMLQRA</sequence>
<accession>A0A8K1ZVQ1</accession>
<organism evidence="2 3">
    <name type="scientific">Petrachloros mirabilis ULC683</name>
    <dbReference type="NCBI Taxonomy" id="2781853"/>
    <lineage>
        <taxon>Bacteria</taxon>
        <taxon>Bacillati</taxon>
        <taxon>Cyanobacteriota</taxon>
        <taxon>Cyanophyceae</taxon>
        <taxon>Synechococcales</taxon>
        <taxon>Petrachlorosaceae</taxon>
        <taxon>Petrachloros</taxon>
        <taxon>Petrachloros mirabilis</taxon>
    </lineage>
</organism>
<protein>
    <submittedName>
        <fullName evidence="2">Alpha/beta fold hydrolase</fullName>
    </submittedName>
</protein>
<dbReference type="InterPro" id="IPR000073">
    <property type="entry name" value="AB_hydrolase_1"/>
</dbReference>
<dbReference type="GO" id="GO:0016787">
    <property type="term" value="F:hydrolase activity"/>
    <property type="evidence" value="ECO:0007669"/>
    <property type="project" value="UniProtKB-KW"/>
</dbReference>
<evidence type="ECO:0000313" key="3">
    <source>
        <dbReference type="Proteomes" id="UP000607397"/>
    </source>
</evidence>
<dbReference type="PANTHER" id="PTHR22753:SF48">
    <property type="entry name" value="PHOSPHOLIPID_GLYCEROL ACYLTRANSFERASE DOMAIN-CONTAINING PROTEIN"/>
    <property type="match status" value="1"/>
</dbReference>
<dbReference type="SUPFAM" id="SSF53474">
    <property type="entry name" value="alpha/beta-Hydrolases"/>
    <property type="match status" value="1"/>
</dbReference>
<gene>
    <name evidence="2" type="ORF">GS597_00420</name>
</gene>
<dbReference type="InterPro" id="IPR029058">
    <property type="entry name" value="AB_hydrolase_fold"/>
</dbReference>
<keyword evidence="3" id="KW-1185">Reference proteome</keyword>